<evidence type="ECO:0000256" key="1">
    <source>
        <dbReference type="ARBA" id="ARBA00001913"/>
    </source>
</evidence>
<evidence type="ECO:0000256" key="2">
    <source>
        <dbReference type="ARBA" id="ARBA00004922"/>
    </source>
</evidence>
<keyword evidence="7" id="KW-0479">Metal-binding</keyword>
<dbReference type="PRINTS" id="PR00747">
    <property type="entry name" value="GLYHDRLASE47"/>
</dbReference>
<dbReference type="GO" id="GO:0005509">
    <property type="term" value="F:calcium ion binding"/>
    <property type="evidence" value="ECO:0007669"/>
    <property type="project" value="InterPro"/>
</dbReference>
<dbReference type="InterPro" id="IPR012341">
    <property type="entry name" value="6hp_glycosidase-like_sf"/>
</dbReference>
<sequence length="561" mass="63751">MAPTRRQRPRWTVITGAALAMLLLWYHFPGNVRRRPPIDTVDWSRARQYYPRETIKPLPTGHPRRPIPPVQASIASFQHPSTTDPRRDQVQRVFERSWNAYKDEAWGQDELNPVSGGGKETYGGWAATMVDALDTLWIMGMKDEFHNAADFIVAIDFRNTTADAINLFETNIRHLGGLLSAHDLSGRADLLGKAVELGDMLYMAFDTPNGLPGFWFTFEEALTGTQRAGENDAPAAPASMCLEFTRLSQLTGDAKYFSAADRVTQFLARTQRDTSLPGLWPVEMDFRNERASTSHFYSIGTGADSLYEYLPKIHALLGGVDERFEMMYTQASKQIQQTLLFRPMLPDKDDILLLGNAQAHEFSPGVTREYQSQHLACFAGGMFGLGGKLFEDQGDVELGERLARSCGWAYSQFPTGVMPEMFGFYGCPSLEVCEWDEERWRHRTNRETPKGWRQIKDPRYLLRPEAIESIFLLYRMTGHEDLRDLAWEMFLGMVGSTETKLAYSGIANVMDDGVTEKLDTMDSFWVAETLKYFYLIFSTPDTLSLDEWVLNTEAHPFRRPG</sequence>
<dbReference type="GO" id="GO:0004571">
    <property type="term" value="F:mannosyl-oligosaccharide 1,2-alpha-mannosidase activity"/>
    <property type="evidence" value="ECO:0007669"/>
    <property type="project" value="InterPro"/>
</dbReference>
<dbReference type="PANTHER" id="PTHR11742:SF89">
    <property type="entry name" value="ALPHA-1,2-MANNOSIDASE"/>
    <property type="match status" value="1"/>
</dbReference>
<dbReference type="OrthoDB" id="8118055at2759"/>
<dbReference type="InterPro" id="IPR001382">
    <property type="entry name" value="Glyco_hydro_47"/>
</dbReference>
<dbReference type="GO" id="GO:0005783">
    <property type="term" value="C:endoplasmic reticulum"/>
    <property type="evidence" value="ECO:0007669"/>
    <property type="project" value="TreeGrafter"/>
</dbReference>
<evidence type="ECO:0000256" key="4">
    <source>
        <dbReference type="ARBA" id="ARBA00022801"/>
    </source>
</evidence>
<dbReference type="GO" id="GO:0016020">
    <property type="term" value="C:membrane"/>
    <property type="evidence" value="ECO:0007669"/>
    <property type="project" value="InterPro"/>
</dbReference>
<protein>
    <recommendedName>
        <fullName evidence="9">alpha-1,2-Mannosidase</fullName>
        <ecNumber evidence="9">3.2.1.-</ecNumber>
    </recommendedName>
</protein>
<dbReference type="Proteomes" id="UP000887229">
    <property type="component" value="Unassembled WGS sequence"/>
</dbReference>
<keyword evidence="10" id="KW-0812">Transmembrane</keyword>
<organism evidence="11 12">
    <name type="scientific">Emericellopsis atlantica</name>
    <dbReference type="NCBI Taxonomy" id="2614577"/>
    <lineage>
        <taxon>Eukaryota</taxon>
        <taxon>Fungi</taxon>
        <taxon>Dikarya</taxon>
        <taxon>Ascomycota</taxon>
        <taxon>Pezizomycotina</taxon>
        <taxon>Sordariomycetes</taxon>
        <taxon>Hypocreomycetidae</taxon>
        <taxon>Hypocreales</taxon>
        <taxon>Bionectriaceae</taxon>
        <taxon>Emericellopsis</taxon>
    </lineage>
</organism>
<dbReference type="Gene3D" id="1.50.10.10">
    <property type="match status" value="1"/>
</dbReference>
<evidence type="ECO:0000256" key="3">
    <source>
        <dbReference type="ARBA" id="ARBA00007658"/>
    </source>
</evidence>
<evidence type="ECO:0000256" key="7">
    <source>
        <dbReference type="PIRSR" id="PIRSR601382-2"/>
    </source>
</evidence>
<comment type="pathway">
    <text evidence="2">Protein modification; protein glycosylation.</text>
</comment>
<comment type="similarity">
    <text evidence="3 9">Belongs to the glycosyl hydrolase 47 family.</text>
</comment>
<keyword evidence="10" id="KW-0472">Membrane</keyword>
<comment type="cofactor">
    <cofactor evidence="1 7">
        <name>Ca(2+)</name>
        <dbReference type="ChEBI" id="CHEBI:29108"/>
    </cofactor>
</comment>
<evidence type="ECO:0000256" key="5">
    <source>
        <dbReference type="ARBA" id="ARBA00023157"/>
    </source>
</evidence>
<keyword evidence="10" id="KW-1133">Transmembrane helix</keyword>
<evidence type="ECO:0000256" key="6">
    <source>
        <dbReference type="PIRSR" id="PIRSR601382-1"/>
    </source>
</evidence>
<accession>A0A9P8CMS4</accession>
<dbReference type="FunFam" id="1.50.10.10:FF:000037">
    <property type="entry name" value="alpha-1,2-Mannosidase"/>
    <property type="match status" value="1"/>
</dbReference>
<evidence type="ECO:0000256" key="8">
    <source>
        <dbReference type="PIRSR" id="PIRSR601382-3"/>
    </source>
</evidence>
<dbReference type="EC" id="3.2.1.-" evidence="9"/>
<feature type="disulfide bond" evidence="8">
    <location>
        <begin position="377"/>
        <end position="406"/>
    </location>
</feature>
<feature type="active site" description="Proton donor" evidence="6">
    <location>
        <position position="420"/>
    </location>
</feature>
<dbReference type="SUPFAM" id="SSF48225">
    <property type="entry name" value="Seven-hairpin glycosidases"/>
    <property type="match status" value="1"/>
</dbReference>
<evidence type="ECO:0000256" key="9">
    <source>
        <dbReference type="RuleBase" id="RU361193"/>
    </source>
</evidence>
<feature type="active site" description="Proton donor" evidence="6">
    <location>
        <position position="169"/>
    </location>
</feature>
<keyword evidence="5 8" id="KW-1015">Disulfide bond</keyword>
<dbReference type="RefSeq" id="XP_046116341.1">
    <property type="nucleotide sequence ID" value="XM_046261442.1"/>
</dbReference>
<dbReference type="AlphaFoldDB" id="A0A9P8CMS4"/>
<dbReference type="EMBL" id="MU251262">
    <property type="protein sequence ID" value="KAG9252417.1"/>
    <property type="molecule type" value="Genomic_DNA"/>
</dbReference>
<keyword evidence="9" id="KW-0326">Glycosidase</keyword>
<keyword evidence="7" id="KW-0106">Calcium</keyword>
<feature type="transmembrane region" description="Helical" evidence="10">
    <location>
        <begin position="12"/>
        <end position="28"/>
    </location>
</feature>
<dbReference type="GO" id="GO:0005975">
    <property type="term" value="P:carbohydrate metabolic process"/>
    <property type="evidence" value="ECO:0007669"/>
    <property type="project" value="InterPro"/>
</dbReference>
<dbReference type="PANTHER" id="PTHR11742">
    <property type="entry name" value="MANNOSYL-OLIGOSACCHARIDE ALPHA-1,2-MANNOSIDASE-RELATED"/>
    <property type="match status" value="1"/>
</dbReference>
<dbReference type="InterPro" id="IPR050749">
    <property type="entry name" value="Glycosyl_Hydrolase_47"/>
</dbReference>
<evidence type="ECO:0000313" key="12">
    <source>
        <dbReference type="Proteomes" id="UP000887229"/>
    </source>
</evidence>
<gene>
    <name evidence="11" type="ORF">F5Z01DRAFT_625689</name>
</gene>
<comment type="caution">
    <text evidence="11">The sequence shown here is derived from an EMBL/GenBank/DDBJ whole genome shotgun (WGS) entry which is preliminary data.</text>
</comment>
<dbReference type="Pfam" id="PF01532">
    <property type="entry name" value="Glyco_hydro_47"/>
    <property type="match status" value="1"/>
</dbReference>
<feature type="binding site" evidence="7">
    <location>
        <position position="552"/>
    </location>
    <ligand>
        <name>Ca(2+)</name>
        <dbReference type="ChEBI" id="CHEBI:29108"/>
    </ligand>
</feature>
<keyword evidence="4 9" id="KW-0378">Hydrolase</keyword>
<reference evidence="11" key="1">
    <citation type="journal article" date="2021" name="IMA Fungus">
        <title>Genomic characterization of three marine fungi, including Emericellopsis atlantica sp. nov. with signatures of a generalist lifestyle and marine biomass degradation.</title>
        <authorList>
            <person name="Hagestad O.C."/>
            <person name="Hou L."/>
            <person name="Andersen J.H."/>
            <person name="Hansen E.H."/>
            <person name="Altermark B."/>
            <person name="Li C."/>
            <person name="Kuhnert E."/>
            <person name="Cox R.J."/>
            <person name="Crous P.W."/>
            <person name="Spatafora J.W."/>
            <person name="Lail K."/>
            <person name="Amirebrahimi M."/>
            <person name="Lipzen A."/>
            <person name="Pangilinan J."/>
            <person name="Andreopoulos W."/>
            <person name="Hayes R.D."/>
            <person name="Ng V."/>
            <person name="Grigoriev I.V."/>
            <person name="Jackson S.A."/>
            <person name="Sutton T.D.S."/>
            <person name="Dobson A.D.W."/>
            <person name="Rama T."/>
        </authorList>
    </citation>
    <scope>NUCLEOTIDE SEQUENCE</scope>
    <source>
        <strain evidence="11">TS7</strain>
    </source>
</reference>
<feature type="active site" evidence="6">
    <location>
        <position position="304"/>
    </location>
</feature>
<evidence type="ECO:0000313" key="11">
    <source>
        <dbReference type="EMBL" id="KAG9252417.1"/>
    </source>
</evidence>
<feature type="active site" evidence="6">
    <location>
        <position position="465"/>
    </location>
</feature>
<dbReference type="GeneID" id="70292345"/>
<keyword evidence="12" id="KW-1185">Reference proteome</keyword>
<proteinExistence type="inferred from homology"/>
<evidence type="ECO:0000256" key="10">
    <source>
        <dbReference type="SAM" id="Phobius"/>
    </source>
</evidence>
<dbReference type="GO" id="GO:0036503">
    <property type="term" value="P:ERAD pathway"/>
    <property type="evidence" value="ECO:0007669"/>
    <property type="project" value="UniProtKB-ARBA"/>
</dbReference>
<dbReference type="InterPro" id="IPR036026">
    <property type="entry name" value="Seven-hairpin_glycosidases"/>
</dbReference>
<name>A0A9P8CMS4_9HYPO</name>